<evidence type="ECO:0000256" key="3">
    <source>
        <dbReference type="ARBA" id="ARBA00022729"/>
    </source>
</evidence>
<dbReference type="Gene3D" id="3.40.190.10">
    <property type="entry name" value="Periplasmic binding protein-like II"/>
    <property type="match status" value="1"/>
</dbReference>
<dbReference type="PANTHER" id="PTHR30061">
    <property type="entry name" value="MALTOSE-BINDING PERIPLASMIC PROTEIN"/>
    <property type="match status" value="1"/>
</dbReference>
<sequence>MRPPHNLLRRLLLPVLLCCALLTGCGVAAPDVPLDQPGREPVTITVWSAYSGRELDVFNEVLRRFEQDHPWITVRSVGSQNNDRMVAALRGGPAPDVQWAPQSDLAGVYCPSGGWRDLSHYIERDGLDPGVFVPAAWKATSAGGKRCALPVLGDIYGLYYNKKKLAEAGFTEPPRTMSQLDAYARKLTRRDGQGDIRVAGYAPLTLFYANRPAYEAQLWGAEWFRKDGDSAVSTDPDWRRLLAWRKKLIDWYGYDKLRAFTAGAGAQYSASNAFQTGQLAMMLDGEFRTAFVENEAKELDYGTAPFPAPDDHPQQYGAGAWTVHLAGVTHRSAHPDAAWRLVKWLATSPKAQVALAEGLHNVPTTKAALRSPKLAAIPHFKPFLDMAADPHSKVPPSTPAGVSYQDSMAAFFQQWESGEVQDAGKGLAEQARKIDSFLDQVTIGMERR</sequence>
<dbReference type="Proteomes" id="UP000252914">
    <property type="component" value="Unassembled WGS sequence"/>
</dbReference>
<dbReference type="SUPFAM" id="SSF53850">
    <property type="entry name" value="Periplasmic binding protein-like II"/>
    <property type="match status" value="1"/>
</dbReference>
<comment type="similarity">
    <text evidence="1">Belongs to the bacterial solute-binding protein 1 family.</text>
</comment>
<dbReference type="EMBL" id="QOIN01000054">
    <property type="protein sequence ID" value="RCG17759.1"/>
    <property type="molecule type" value="Genomic_DNA"/>
</dbReference>
<dbReference type="GO" id="GO:0042956">
    <property type="term" value="P:maltodextrin transmembrane transport"/>
    <property type="evidence" value="ECO:0007669"/>
    <property type="project" value="TreeGrafter"/>
</dbReference>
<comment type="caution">
    <text evidence="5">The sequence shown here is derived from an EMBL/GenBank/DDBJ whole genome shotgun (WGS) entry which is preliminary data.</text>
</comment>
<evidence type="ECO:0000313" key="5">
    <source>
        <dbReference type="EMBL" id="RCG17759.1"/>
    </source>
</evidence>
<feature type="chain" id="PRO_5016983739" evidence="4">
    <location>
        <begin position="29"/>
        <end position="448"/>
    </location>
</feature>
<dbReference type="PANTHER" id="PTHR30061:SF50">
    <property type="entry name" value="MALTOSE_MALTODEXTRIN-BINDING PERIPLASMIC PROTEIN"/>
    <property type="match status" value="1"/>
</dbReference>
<accession>A0A367EJ31</accession>
<gene>
    <name evidence="5" type="ORF">DTL70_27260</name>
</gene>
<dbReference type="GO" id="GO:0055052">
    <property type="term" value="C:ATP-binding cassette (ABC) transporter complex, substrate-binding subunit-containing"/>
    <property type="evidence" value="ECO:0007669"/>
    <property type="project" value="TreeGrafter"/>
</dbReference>
<dbReference type="InterPro" id="IPR006059">
    <property type="entry name" value="SBP"/>
</dbReference>
<evidence type="ECO:0000256" key="2">
    <source>
        <dbReference type="ARBA" id="ARBA00022448"/>
    </source>
</evidence>
<proteinExistence type="inferred from homology"/>
<name>A0A367EJ31_9ACTN</name>
<dbReference type="GO" id="GO:1901982">
    <property type="term" value="F:maltose binding"/>
    <property type="evidence" value="ECO:0007669"/>
    <property type="project" value="TreeGrafter"/>
</dbReference>
<evidence type="ECO:0000256" key="1">
    <source>
        <dbReference type="ARBA" id="ARBA00008520"/>
    </source>
</evidence>
<dbReference type="GO" id="GO:0015768">
    <property type="term" value="P:maltose transport"/>
    <property type="evidence" value="ECO:0007669"/>
    <property type="project" value="TreeGrafter"/>
</dbReference>
<dbReference type="Pfam" id="PF13416">
    <property type="entry name" value="SBP_bac_8"/>
    <property type="match status" value="1"/>
</dbReference>
<evidence type="ECO:0000313" key="6">
    <source>
        <dbReference type="Proteomes" id="UP000252914"/>
    </source>
</evidence>
<keyword evidence="2" id="KW-0813">Transport</keyword>
<keyword evidence="6" id="KW-1185">Reference proteome</keyword>
<feature type="signal peptide" evidence="4">
    <location>
        <begin position="1"/>
        <end position="28"/>
    </location>
</feature>
<evidence type="ECO:0000256" key="4">
    <source>
        <dbReference type="SAM" id="SignalP"/>
    </source>
</evidence>
<reference evidence="5 6" key="1">
    <citation type="submission" date="2018-06" db="EMBL/GenBank/DDBJ databases">
        <title>Streptomyces reniochalinae sp. nov. and Streptomyces diacarnus sp. nov. from marine sponges.</title>
        <authorList>
            <person name="Li L."/>
        </authorList>
    </citation>
    <scope>NUCLEOTIDE SEQUENCE [LARGE SCALE GENOMIC DNA]</scope>
    <source>
        <strain evidence="5 6">LHW51701</strain>
    </source>
</reference>
<keyword evidence="3 4" id="KW-0732">Signal</keyword>
<dbReference type="AlphaFoldDB" id="A0A367EJ31"/>
<protein>
    <submittedName>
        <fullName evidence="5">Extracellular solute-binding protein</fullName>
    </submittedName>
</protein>
<dbReference type="RefSeq" id="WP_114024672.1">
    <property type="nucleotide sequence ID" value="NZ_JBEYTF010000025.1"/>
</dbReference>
<dbReference type="PROSITE" id="PS51257">
    <property type="entry name" value="PROKAR_LIPOPROTEIN"/>
    <property type="match status" value="1"/>
</dbReference>
<organism evidence="5 6">
    <name type="scientific">Streptomyces diacarni</name>
    <dbReference type="NCBI Taxonomy" id="2800381"/>
    <lineage>
        <taxon>Bacteria</taxon>
        <taxon>Bacillati</taxon>
        <taxon>Actinomycetota</taxon>
        <taxon>Actinomycetes</taxon>
        <taxon>Kitasatosporales</taxon>
        <taxon>Streptomycetaceae</taxon>
        <taxon>Streptomyces</taxon>
    </lineage>
</organism>